<evidence type="ECO:0000313" key="10">
    <source>
        <dbReference type="Proteomes" id="UP000261620"/>
    </source>
</evidence>
<sequence length="127" mass="14166">MAFAGILNITVALMACQDFNHKDFFTKVSLAGKSTDDIKKVFSVIDQDRSGFIEEDEIKLLLQTFCPSARALTKAESVVFLQANDCDGDGKIGFAGEANVQLYRKKNFICNLSRIPRFHMNVNLPKT</sequence>
<evidence type="ECO:0000256" key="1">
    <source>
        <dbReference type="ARBA" id="ARBA00009753"/>
    </source>
</evidence>
<dbReference type="SUPFAM" id="SSF47473">
    <property type="entry name" value="EF-hand"/>
    <property type="match status" value="1"/>
</dbReference>
<evidence type="ECO:0000256" key="5">
    <source>
        <dbReference type="ARBA" id="ARBA00025308"/>
    </source>
</evidence>
<keyword evidence="4" id="KW-0514">Muscle protein</keyword>
<dbReference type="Pfam" id="PF13499">
    <property type="entry name" value="EF-hand_7"/>
    <property type="match status" value="1"/>
</dbReference>
<dbReference type="PROSITE" id="PS00018">
    <property type="entry name" value="EF_HAND_1"/>
    <property type="match status" value="1"/>
</dbReference>
<keyword evidence="3 6" id="KW-0106">Calcium</keyword>
<dbReference type="PROSITE" id="PS50222">
    <property type="entry name" value="EF_HAND_2"/>
    <property type="match status" value="1"/>
</dbReference>
<feature type="binding site" evidence="6">
    <location>
        <position position="57"/>
    </location>
    <ligand>
        <name>Ca(2+)</name>
        <dbReference type="ChEBI" id="CHEBI:29108"/>
        <label>1</label>
    </ligand>
</feature>
<dbReference type="PANTHER" id="PTHR11653">
    <property type="entry name" value="PARVALBUMIN ALPHA"/>
    <property type="match status" value="1"/>
</dbReference>
<feature type="binding site" evidence="6">
    <location>
        <position position="52"/>
    </location>
    <ligand>
        <name>Ca(2+)</name>
        <dbReference type="ChEBI" id="CHEBI:29108"/>
        <label>1</label>
    </ligand>
</feature>
<dbReference type="InterPro" id="IPR008080">
    <property type="entry name" value="Parvalbumin"/>
</dbReference>
<dbReference type="GO" id="GO:0005509">
    <property type="term" value="F:calcium ion binding"/>
    <property type="evidence" value="ECO:0007669"/>
    <property type="project" value="UniProtKB-UniRule"/>
</dbReference>
<evidence type="ECO:0000256" key="2">
    <source>
        <dbReference type="ARBA" id="ARBA00022723"/>
    </source>
</evidence>
<feature type="binding site" evidence="6">
    <location>
        <position position="48"/>
    </location>
    <ligand>
        <name>Ca(2+)</name>
        <dbReference type="ChEBI" id="CHEBI:29108"/>
        <label>1</label>
    </ligand>
</feature>
<feature type="binding site" evidence="6">
    <location>
        <position position="50"/>
    </location>
    <ligand>
        <name>Ca(2+)</name>
        <dbReference type="ChEBI" id="CHEBI:29108"/>
        <label>1</label>
    </ligand>
</feature>
<proteinExistence type="inferred from homology"/>
<feature type="binding site" evidence="6">
    <location>
        <position position="85"/>
    </location>
    <ligand>
        <name>Ca(2+)</name>
        <dbReference type="ChEBI" id="CHEBI:29108"/>
        <label>1</label>
    </ligand>
</feature>
<protein>
    <recommendedName>
        <fullName evidence="7">Parvalbumin</fullName>
    </recommendedName>
</protein>
<feature type="binding site" evidence="6">
    <location>
        <position position="46"/>
    </location>
    <ligand>
        <name>Ca(2+)</name>
        <dbReference type="ChEBI" id="CHEBI:29108"/>
        <label>1</label>
    </ligand>
</feature>
<feature type="binding site" evidence="6">
    <location>
        <position position="91"/>
    </location>
    <ligand>
        <name>Ca(2+)</name>
        <dbReference type="ChEBI" id="CHEBI:29108"/>
        <label>2</label>
    </ligand>
</feature>
<comment type="similarity">
    <text evidence="1 7">Belongs to the parvalbumin family.</text>
</comment>
<feature type="binding site" evidence="6">
    <location>
        <position position="89"/>
    </location>
    <ligand>
        <name>Ca(2+)</name>
        <dbReference type="ChEBI" id="CHEBI:29108"/>
        <label>1</label>
    </ligand>
</feature>
<dbReference type="STRING" id="94237.ENSMMOP00000003590"/>
<evidence type="ECO:0000256" key="3">
    <source>
        <dbReference type="ARBA" id="ARBA00022837"/>
    </source>
</evidence>
<evidence type="ECO:0000256" key="7">
    <source>
        <dbReference type="RuleBase" id="RU368048"/>
    </source>
</evidence>
<reference evidence="9" key="2">
    <citation type="submission" date="2025-09" db="UniProtKB">
        <authorList>
            <consortium name="Ensembl"/>
        </authorList>
    </citation>
    <scope>IDENTIFICATION</scope>
</reference>
<feature type="domain" description="EF-hand" evidence="8">
    <location>
        <begin position="33"/>
        <end position="68"/>
    </location>
</feature>
<feature type="binding site" evidence="6">
    <location>
        <position position="87"/>
    </location>
    <ligand>
        <name>Ca(2+)</name>
        <dbReference type="ChEBI" id="CHEBI:29108"/>
        <label>1</label>
    </ligand>
</feature>
<name>A0A3Q4AHD6_MOLML</name>
<dbReference type="Proteomes" id="UP000261620">
    <property type="component" value="Unplaced"/>
</dbReference>
<reference evidence="9" key="1">
    <citation type="submission" date="2025-08" db="UniProtKB">
        <authorList>
            <consortium name="Ensembl"/>
        </authorList>
    </citation>
    <scope>IDENTIFICATION</scope>
</reference>
<dbReference type="Ensembl" id="ENSMMOT00000003651.1">
    <property type="protein sequence ID" value="ENSMMOP00000003590.1"/>
    <property type="gene ID" value="ENSMMOG00000002874.1"/>
</dbReference>
<dbReference type="Gene3D" id="1.10.238.10">
    <property type="entry name" value="EF-hand"/>
    <property type="match status" value="1"/>
</dbReference>
<evidence type="ECO:0000256" key="6">
    <source>
        <dbReference type="PIRSR" id="PIRSR608080-1"/>
    </source>
</evidence>
<keyword evidence="10" id="KW-1185">Reference proteome</keyword>
<dbReference type="InterPro" id="IPR018247">
    <property type="entry name" value="EF_Hand_1_Ca_BS"/>
</dbReference>
<dbReference type="PRINTS" id="PR01697">
    <property type="entry name" value="PARVALBUMIN"/>
</dbReference>
<dbReference type="AlphaFoldDB" id="A0A3Q4AHD6"/>
<evidence type="ECO:0000256" key="4">
    <source>
        <dbReference type="ARBA" id="ARBA00023179"/>
    </source>
</evidence>
<dbReference type="PANTHER" id="PTHR11653:SF12">
    <property type="entry name" value="PARVALBUMIN"/>
    <property type="match status" value="1"/>
</dbReference>
<keyword evidence="2 6" id="KW-0479">Metal-binding</keyword>
<evidence type="ECO:0000259" key="8">
    <source>
        <dbReference type="PROSITE" id="PS50222"/>
    </source>
</evidence>
<dbReference type="InterPro" id="IPR002048">
    <property type="entry name" value="EF_hand_dom"/>
</dbReference>
<dbReference type="InterPro" id="IPR011992">
    <property type="entry name" value="EF-hand-dom_pair"/>
</dbReference>
<dbReference type="SMART" id="SM00054">
    <property type="entry name" value="EFh"/>
    <property type="match status" value="1"/>
</dbReference>
<dbReference type="GO" id="GO:0005737">
    <property type="term" value="C:cytoplasm"/>
    <property type="evidence" value="ECO:0007669"/>
    <property type="project" value="TreeGrafter"/>
</dbReference>
<organism evidence="9 10">
    <name type="scientific">Mola mola</name>
    <name type="common">Ocean sunfish</name>
    <name type="synonym">Tetraodon mola</name>
    <dbReference type="NCBI Taxonomy" id="94237"/>
    <lineage>
        <taxon>Eukaryota</taxon>
        <taxon>Metazoa</taxon>
        <taxon>Chordata</taxon>
        <taxon>Craniata</taxon>
        <taxon>Vertebrata</taxon>
        <taxon>Euteleostomi</taxon>
        <taxon>Actinopterygii</taxon>
        <taxon>Neopterygii</taxon>
        <taxon>Teleostei</taxon>
        <taxon>Neoteleostei</taxon>
        <taxon>Acanthomorphata</taxon>
        <taxon>Eupercaria</taxon>
        <taxon>Tetraodontiformes</taxon>
        <taxon>Molidae</taxon>
        <taxon>Mola</taxon>
    </lineage>
</organism>
<accession>A0A3Q4AHD6</accession>
<comment type="function">
    <text evidence="5 7">In muscle, parvalbumin is thought to be involved in relaxation after contraction. It binds two calcium ions.</text>
</comment>
<evidence type="ECO:0000313" key="9">
    <source>
        <dbReference type="Ensembl" id="ENSMMOP00000003590.1"/>
    </source>
</evidence>